<dbReference type="InterPro" id="IPR001434">
    <property type="entry name" value="OmcB-like_DUF11"/>
</dbReference>
<dbReference type="Pfam" id="PF01345">
    <property type="entry name" value="DUF11"/>
    <property type="match status" value="1"/>
</dbReference>
<evidence type="ECO:0000259" key="4">
    <source>
        <dbReference type="Pfam" id="PF01345"/>
    </source>
</evidence>
<dbReference type="RefSeq" id="WP_166988298.1">
    <property type="nucleotide sequence ID" value="NZ_CP061169.1"/>
</dbReference>
<feature type="region of interest" description="Disordered" evidence="1">
    <location>
        <begin position="464"/>
        <end position="557"/>
    </location>
</feature>
<feature type="region of interest" description="Disordered" evidence="1">
    <location>
        <begin position="384"/>
        <end position="407"/>
    </location>
</feature>
<keyword evidence="2" id="KW-0472">Membrane</keyword>
<feature type="transmembrane region" description="Helical" evidence="2">
    <location>
        <begin position="701"/>
        <end position="721"/>
    </location>
</feature>
<organism evidence="5 6">
    <name type="scientific">Paramicrobacterium chengjingii</name>
    <dbReference type="NCBI Taxonomy" id="2769067"/>
    <lineage>
        <taxon>Bacteria</taxon>
        <taxon>Bacillati</taxon>
        <taxon>Actinomycetota</taxon>
        <taxon>Actinomycetes</taxon>
        <taxon>Micrococcales</taxon>
        <taxon>Microbacteriaceae</taxon>
        <taxon>Paramicrobacterium</taxon>
    </lineage>
</organism>
<feature type="signal peptide" evidence="3">
    <location>
        <begin position="1"/>
        <end position="22"/>
    </location>
</feature>
<evidence type="ECO:0000256" key="3">
    <source>
        <dbReference type="SAM" id="SignalP"/>
    </source>
</evidence>
<evidence type="ECO:0000313" key="5">
    <source>
        <dbReference type="EMBL" id="QPZ39165.1"/>
    </source>
</evidence>
<keyword evidence="3" id="KW-0732">Signal</keyword>
<evidence type="ECO:0000313" key="6">
    <source>
        <dbReference type="Proteomes" id="UP000662814"/>
    </source>
</evidence>
<accession>A0ABX6YLE7</accession>
<feature type="compositionally biased region" description="Polar residues" evidence="1">
    <location>
        <begin position="469"/>
        <end position="479"/>
    </location>
</feature>
<evidence type="ECO:0000256" key="2">
    <source>
        <dbReference type="SAM" id="Phobius"/>
    </source>
</evidence>
<proteinExistence type="predicted"/>
<feature type="chain" id="PRO_5045501761" description="DUF11 domain-containing protein" evidence="3">
    <location>
        <begin position="23"/>
        <end position="730"/>
    </location>
</feature>
<name>A0ABX6YLE7_9MICO</name>
<reference evidence="5 6" key="1">
    <citation type="submission" date="2020-12" db="EMBL/GenBank/DDBJ databases">
        <title>Microbacterium sp. HY060.</title>
        <authorList>
            <person name="Zhou J."/>
        </authorList>
    </citation>
    <scope>NUCLEOTIDE SEQUENCE [LARGE SCALE GENOMIC DNA]</scope>
    <source>
        <strain evidence="5 6">HY60</strain>
    </source>
</reference>
<dbReference type="EMBL" id="CP061169">
    <property type="protein sequence ID" value="QPZ39165.1"/>
    <property type="molecule type" value="Genomic_DNA"/>
</dbReference>
<feature type="domain" description="DUF11" evidence="4">
    <location>
        <begin position="379"/>
        <end position="487"/>
    </location>
</feature>
<dbReference type="Proteomes" id="UP000662814">
    <property type="component" value="Chromosome"/>
</dbReference>
<feature type="compositionally biased region" description="Low complexity" evidence="1">
    <location>
        <begin position="525"/>
        <end position="534"/>
    </location>
</feature>
<protein>
    <recommendedName>
        <fullName evidence="4">DUF11 domain-containing protein</fullName>
    </recommendedName>
</protein>
<feature type="compositionally biased region" description="Pro residues" evidence="1">
    <location>
        <begin position="495"/>
        <end position="524"/>
    </location>
</feature>
<keyword evidence="2" id="KW-1133">Transmembrane helix</keyword>
<evidence type="ECO:0000256" key="1">
    <source>
        <dbReference type="SAM" id="MobiDB-lite"/>
    </source>
</evidence>
<sequence>MKRSALFLAAAVFATAAVVAPAAPARADVSFSDRLGCGVSDAAVTPVFGFQGSGAASNGASYSPATEISAYPGVTGTINGVAGGAQYTTYSPDGYGSQYRGTDALGFPSVVAGKAMTLTIDLPHSQAVEFTVGGIQSPSVIDVAGSLDGTAVTPDTTVRGGGNTSASVVGNSAHVVGGAISGLPDEQDKYAADVWFSSPVDQITLQLSASGSGSDAGFLVTPPVACQSGDVGLSSSGVGEPTVADSGEVSYEVPLTATVDNTSESTGAALYPAVTGDLAQAFDEQGVTLNSLTQTSASSQACALAAGADGSGALISSPGALEPGETCALEMLASVSMSQSANDRTVSLSTTLASSTDANHRMKSTSDPLQLVFPGIQSDLSVSAGASARAEPGETLERSTTVTNAGPGAALDTVVSIDYPSGATLSDYPSSCTLNASLECAVGDIAPGDDVEIAYSMTLSESLADGSSLPVTSTATSAGQPEPVSDDYTVTIAVPPVPPGPGAPPPGSSNPGTPPNASAPPGSAPPRSTTPSSPDDSKEADEPPSDDEAPPPSMVSPLADVTALPVSLSLGAANIQPGTVATMRGTLGPNGADESVTVQLGSTINKGMIYRAATLETGGVCMVSTLAFACTIDLEPGESAELTVRVFADALNAPDIARQQITVDSSQESQNNSITVTTNVRSHNEAEEFADSITTFDITEFPGAFLPLLALMLYALAATAVERKRRRVKS</sequence>
<keyword evidence="2" id="KW-0812">Transmembrane</keyword>
<gene>
    <name evidence="5" type="ORF">HCR76_03580</name>
</gene>
<keyword evidence="6" id="KW-1185">Reference proteome</keyword>